<feature type="compositionally biased region" description="Basic and acidic residues" evidence="1">
    <location>
        <begin position="164"/>
        <end position="174"/>
    </location>
</feature>
<feature type="region of interest" description="Disordered" evidence="1">
    <location>
        <begin position="126"/>
        <end position="181"/>
    </location>
</feature>
<comment type="caution">
    <text evidence="2">The sequence shown here is derived from an EMBL/GenBank/DDBJ whole genome shotgun (WGS) entry which is preliminary data.</text>
</comment>
<sequence>MSETGESGVAAPVPGSPGTTRPHPARAGAASPQGRAGMREVRGRRRTARSSAVAPRGSEVTRTLAHYSLLFFHFTHTHTLPCPLLPTSPAKKATVQERRTKILKSSSATSGAVAWSAPLIDDEEPQMAEDGAASPAGSGPGIQVAISSTRRRRVEVALATPRPNHGDEDGKLGADDPGAAAAARNVQRGCSRWPLATVGSTPASWRGSPFAKMTERLPAPAPLLPEEAELTRRSRRWRRTGRGRFLVPSSAPTEEASKAFV</sequence>
<keyword evidence="3" id="KW-1185">Reference proteome</keyword>
<dbReference type="EMBL" id="CAJGYO010000010">
    <property type="protein sequence ID" value="CAD6258271.1"/>
    <property type="molecule type" value="Genomic_DNA"/>
</dbReference>
<evidence type="ECO:0000313" key="2">
    <source>
        <dbReference type="EMBL" id="CAD6258271.1"/>
    </source>
</evidence>
<reference evidence="2" key="1">
    <citation type="submission" date="2020-10" db="EMBL/GenBank/DDBJ databases">
        <authorList>
            <person name="Han B."/>
            <person name="Lu T."/>
            <person name="Zhao Q."/>
            <person name="Huang X."/>
            <person name="Zhao Y."/>
        </authorList>
    </citation>
    <scope>NUCLEOTIDE SEQUENCE</scope>
</reference>
<feature type="region of interest" description="Disordered" evidence="1">
    <location>
        <begin position="1"/>
        <end position="59"/>
    </location>
</feature>
<feature type="region of interest" description="Disordered" evidence="1">
    <location>
        <begin position="234"/>
        <end position="261"/>
    </location>
</feature>
<dbReference type="AlphaFoldDB" id="A0A811QQI8"/>
<accession>A0A811QQI8</accession>
<proteinExistence type="predicted"/>
<evidence type="ECO:0000256" key="1">
    <source>
        <dbReference type="SAM" id="MobiDB-lite"/>
    </source>
</evidence>
<evidence type="ECO:0000313" key="3">
    <source>
        <dbReference type="Proteomes" id="UP000604825"/>
    </source>
</evidence>
<dbReference type="Proteomes" id="UP000604825">
    <property type="component" value="Unassembled WGS sequence"/>
</dbReference>
<organism evidence="2 3">
    <name type="scientific">Miscanthus lutarioriparius</name>
    <dbReference type="NCBI Taxonomy" id="422564"/>
    <lineage>
        <taxon>Eukaryota</taxon>
        <taxon>Viridiplantae</taxon>
        <taxon>Streptophyta</taxon>
        <taxon>Embryophyta</taxon>
        <taxon>Tracheophyta</taxon>
        <taxon>Spermatophyta</taxon>
        <taxon>Magnoliopsida</taxon>
        <taxon>Liliopsida</taxon>
        <taxon>Poales</taxon>
        <taxon>Poaceae</taxon>
        <taxon>PACMAD clade</taxon>
        <taxon>Panicoideae</taxon>
        <taxon>Andropogonodae</taxon>
        <taxon>Andropogoneae</taxon>
        <taxon>Saccharinae</taxon>
        <taxon>Miscanthus</taxon>
    </lineage>
</organism>
<name>A0A811QQI8_9POAL</name>
<protein>
    <submittedName>
        <fullName evidence="2">Uncharacterized protein</fullName>
    </submittedName>
</protein>
<gene>
    <name evidence="2" type="ORF">NCGR_LOCUS41749</name>
</gene>